<feature type="region of interest" description="Disordered" evidence="1">
    <location>
        <begin position="121"/>
        <end position="140"/>
    </location>
</feature>
<dbReference type="EMBL" id="JANPWB010000008">
    <property type="protein sequence ID" value="KAJ1163031.1"/>
    <property type="molecule type" value="Genomic_DNA"/>
</dbReference>
<dbReference type="AlphaFoldDB" id="A0AAV7SFV9"/>
<sequence length="170" mass="18487">MPLESETKALPQLLLLSAIDPIECAGWGALACLRVPSSLDWVERLLLALYVKPGRVRFPSWPGTGGPAPYNGGLRRSEKRSPHSASLAKALVSTIPRWRVALLRSNSNSVTAACRALRPLAGSEPSRSGRARPEAAGDLRGAERCKRSRRLFAEESHPACTLRLCHSYAH</sequence>
<keyword evidence="3" id="KW-1185">Reference proteome</keyword>
<name>A0AAV7SFV9_PLEWA</name>
<reference evidence="2" key="1">
    <citation type="journal article" date="2022" name="bioRxiv">
        <title>Sequencing and chromosome-scale assembly of the giantPleurodeles waltlgenome.</title>
        <authorList>
            <person name="Brown T."/>
            <person name="Elewa A."/>
            <person name="Iarovenko S."/>
            <person name="Subramanian E."/>
            <person name="Araus A.J."/>
            <person name="Petzold A."/>
            <person name="Susuki M."/>
            <person name="Suzuki K.-i.T."/>
            <person name="Hayashi T."/>
            <person name="Toyoda A."/>
            <person name="Oliveira C."/>
            <person name="Osipova E."/>
            <person name="Leigh N.D."/>
            <person name="Simon A."/>
            <person name="Yun M.H."/>
        </authorList>
    </citation>
    <scope>NUCLEOTIDE SEQUENCE</scope>
    <source>
        <strain evidence="2">20211129_DDA</strain>
        <tissue evidence="2">Liver</tissue>
    </source>
</reference>
<feature type="compositionally biased region" description="Basic and acidic residues" evidence="1">
    <location>
        <begin position="131"/>
        <end position="140"/>
    </location>
</feature>
<evidence type="ECO:0000313" key="3">
    <source>
        <dbReference type="Proteomes" id="UP001066276"/>
    </source>
</evidence>
<accession>A0AAV7SFV9</accession>
<proteinExistence type="predicted"/>
<protein>
    <submittedName>
        <fullName evidence="2">Uncharacterized protein</fullName>
    </submittedName>
</protein>
<gene>
    <name evidence="2" type="ORF">NDU88_003494</name>
</gene>
<evidence type="ECO:0000256" key="1">
    <source>
        <dbReference type="SAM" id="MobiDB-lite"/>
    </source>
</evidence>
<comment type="caution">
    <text evidence="2">The sequence shown here is derived from an EMBL/GenBank/DDBJ whole genome shotgun (WGS) entry which is preliminary data.</text>
</comment>
<organism evidence="2 3">
    <name type="scientific">Pleurodeles waltl</name>
    <name type="common">Iberian ribbed newt</name>
    <dbReference type="NCBI Taxonomy" id="8319"/>
    <lineage>
        <taxon>Eukaryota</taxon>
        <taxon>Metazoa</taxon>
        <taxon>Chordata</taxon>
        <taxon>Craniata</taxon>
        <taxon>Vertebrata</taxon>
        <taxon>Euteleostomi</taxon>
        <taxon>Amphibia</taxon>
        <taxon>Batrachia</taxon>
        <taxon>Caudata</taxon>
        <taxon>Salamandroidea</taxon>
        <taxon>Salamandridae</taxon>
        <taxon>Pleurodelinae</taxon>
        <taxon>Pleurodeles</taxon>
    </lineage>
</organism>
<evidence type="ECO:0000313" key="2">
    <source>
        <dbReference type="EMBL" id="KAJ1163031.1"/>
    </source>
</evidence>
<dbReference type="Proteomes" id="UP001066276">
    <property type="component" value="Chromosome 4_2"/>
</dbReference>